<dbReference type="Pfam" id="PF02517">
    <property type="entry name" value="Rce1-like"/>
    <property type="match status" value="1"/>
</dbReference>
<dbReference type="OrthoDB" id="324900at2"/>
<keyword evidence="4" id="KW-0645">Protease</keyword>
<dbReference type="GO" id="GO:0080120">
    <property type="term" value="P:CAAX-box protein maturation"/>
    <property type="evidence" value="ECO:0007669"/>
    <property type="project" value="UniProtKB-ARBA"/>
</dbReference>
<dbReference type="AlphaFoldDB" id="A0A0D6XP17"/>
<feature type="transmembrane region" description="Helical" evidence="1">
    <location>
        <begin position="119"/>
        <end position="139"/>
    </location>
</feature>
<keyword evidence="5" id="KW-1185">Reference proteome</keyword>
<evidence type="ECO:0000313" key="5">
    <source>
        <dbReference type="Proteomes" id="UP000032366"/>
    </source>
</evidence>
<dbReference type="STRING" id="569857.TP70_07990"/>
<gene>
    <name evidence="4" type="ORF">NCTC13832_00043</name>
    <name evidence="3" type="ORF">TP70_07990</name>
</gene>
<proteinExistence type="predicted"/>
<reference evidence="3 5" key="1">
    <citation type="submission" date="2015-01" db="EMBL/GenBank/DDBJ databases">
        <authorList>
            <person name="Guo J."/>
        </authorList>
    </citation>
    <scope>NUCLEOTIDE SEQUENCE [LARGE SCALE GENOMIC DNA]</scope>
    <source>
        <strain evidence="3 5">DSM 22147</strain>
    </source>
</reference>
<feature type="transmembrane region" description="Helical" evidence="1">
    <location>
        <begin position="177"/>
        <end position="196"/>
    </location>
</feature>
<reference evidence="4 6" key="2">
    <citation type="submission" date="2018-06" db="EMBL/GenBank/DDBJ databases">
        <authorList>
            <consortium name="Pathogen Informatics"/>
            <person name="Doyle S."/>
        </authorList>
    </citation>
    <scope>NUCLEOTIDE SEQUENCE [LARGE SCALE GENOMIC DNA]</scope>
    <source>
        <strain evidence="4 6">NCTC13832</strain>
    </source>
</reference>
<name>A0A0D6XP17_9STAP</name>
<sequence length="277" mass="30986">MNIVVNILKIVGMIVLLFIISVFAQNLGILWHVFNWQGLEYVLHGLTNLVVAVLAVKLLVNKGLKRELTDYRVTSIRIDSCYLILGILLPIIVNLLYVMLIPGQFVITQLDSNKAYIELLLSVIFISGIVAPIVEEIVFRGILLKYVEEKTNIVFAIMLTSFLFSVVHIFNGKLEGIDLYLLIVAGFLAGMMYAIATYQFNSIWASVVLHACWNLSGIFTVTPDKVDASLFQYIIQTQNVWITGGAYGMDASLIAMGGYVLVIFILLFSQKRKSLKV</sequence>
<dbReference type="Proteomes" id="UP000254100">
    <property type="component" value="Unassembled WGS sequence"/>
</dbReference>
<keyword evidence="1" id="KW-0472">Membrane</keyword>
<feature type="transmembrane region" description="Helical" evidence="1">
    <location>
        <begin position="41"/>
        <end position="60"/>
    </location>
</feature>
<keyword evidence="1" id="KW-1133">Transmembrane helix</keyword>
<dbReference type="PANTHER" id="PTHR39430:SF1">
    <property type="entry name" value="PROTEASE"/>
    <property type="match status" value="1"/>
</dbReference>
<dbReference type="EMBL" id="UHDT01000001">
    <property type="protein sequence ID" value="SUM56414.1"/>
    <property type="molecule type" value="Genomic_DNA"/>
</dbReference>
<dbReference type="GO" id="GO:0006508">
    <property type="term" value="P:proteolysis"/>
    <property type="evidence" value="ECO:0007669"/>
    <property type="project" value="UniProtKB-KW"/>
</dbReference>
<protein>
    <submittedName>
        <fullName evidence="4">CAAX amino terminal protease family protein</fullName>
    </submittedName>
    <submittedName>
        <fullName evidence="3">CAAX protease</fullName>
    </submittedName>
</protein>
<accession>A0A0D6XP17</accession>
<feature type="transmembrane region" description="Helical" evidence="1">
    <location>
        <begin position="203"/>
        <end position="221"/>
    </location>
</feature>
<evidence type="ECO:0000313" key="4">
    <source>
        <dbReference type="EMBL" id="SUM56414.1"/>
    </source>
</evidence>
<keyword evidence="4" id="KW-0378">Hydrolase</keyword>
<dbReference type="InterPro" id="IPR003675">
    <property type="entry name" value="Rce1/LyrA-like_dom"/>
</dbReference>
<dbReference type="Proteomes" id="UP000032366">
    <property type="component" value="Unassembled WGS sequence"/>
</dbReference>
<keyword evidence="1" id="KW-0812">Transmembrane</keyword>
<feature type="transmembrane region" description="Helical" evidence="1">
    <location>
        <begin position="241"/>
        <end position="268"/>
    </location>
</feature>
<evidence type="ECO:0000313" key="6">
    <source>
        <dbReference type="Proteomes" id="UP000254100"/>
    </source>
</evidence>
<evidence type="ECO:0000313" key="3">
    <source>
        <dbReference type="EMBL" id="KIX90382.1"/>
    </source>
</evidence>
<evidence type="ECO:0000256" key="1">
    <source>
        <dbReference type="SAM" id="Phobius"/>
    </source>
</evidence>
<feature type="transmembrane region" description="Helical" evidence="1">
    <location>
        <begin position="7"/>
        <end position="29"/>
    </location>
</feature>
<dbReference type="GO" id="GO:0004175">
    <property type="term" value="F:endopeptidase activity"/>
    <property type="evidence" value="ECO:0007669"/>
    <property type="project" value="UniProtKB-ARBA"/>
</dbReference>
<feature type="transmembrane region" description="Helical" evidence="1">
    <location>
        <begin position="81"/>
        <end position="107"/>
    </location>
</feature>
<feature type="domain" description="CAAX prenyl protease 2/Lysostaphin resistance protein A-like" evidence="2">
    <location>
        <begin position="120"/>
        <end position="215"/>
    </location>
</feature>
<organism evidence="4 6">
    <name type="scientific">Staphylococcus microti</name>
    <dbReference type="NCBI Taxonomy" id="569857"/>
    <lineage>
        <taxon>Bacteria</taxon>
        <taxon>Bacillati</taxon>
        <taxon>Bacillota</taxon>
        <taxon>Bacilli</taxon>
        <taxon>Bacillales</taxon>
        <taxon>Staphylococcaceae</taxon>
        <taxon>Staphylococcus</taxon>
    </lineage>
</organism>
<evidence type="ECO:0000259" key="2">
    <source>
        <dbReference type="Pfam" id="PF02517"/>
    </source>
</evidence>
<dbReference type="EMBL" id="JXWY01000045">
    <property type="protein sequence ID" value="KIX90382.1"/>
    <property type="molecule type" value="Genomic_DNA"/>
</dbReference>
<dbReference type="RefSeq" id="WP_044360837.1">
    <property type="nucleotide sequence ID" value="NZ_JXWY01000045.1"/>
</dbReference>
<feature type="transmembrane region" description="Helical" evidence="1">
    <location>
        <begin position="151"/>
        <end position="171"/>
    </location>
</feature>
<dbReference type="PANTHER" id="PTHR39430">
    <property type="entry name" value="MEMBRANE-ASSOCIATED PROTEASE-RELATED"/>
    <property type="match status" value="1"/>
</dbReference>